<evidence type="ECO:0000313" key="5">
    <source>
        <dbReference type="Proteomes" id="UP001515480"/>
    </source>
</evidence>
<dbReference type="Pfam" id="PF01936">
    <property type="entry name" value="NYN"/>
    <property type="match status" value="1"/>
</dbReference>
<feature type="signal peptide" evidence="2">
    <location>
        <begin position="1"/>
        <end position="18"/>
    </location>
</feature>
<comment type="caution">
    <text evidence="4">The sequence shown here is derived from an EMBL/GenBank/DDBJ whole genome shotgun (WGS) entry which is preliminary data.</text>
</comment>
<dbReference type="GO" id="GO:0004540">
    <property type="term" value="F:RNA nuclease activity"/>
    <property type="evidence" value="ECO:0007669"/>
    <property type="project" value="InterPro"/>
</dbReference>
<dbReference type="PANTHER" id="PTHR35458">
    <property type="entry name" value="SLR0755 PROTEIN"/>
    <property type="match status" value="1"/>
</dbReference>
<feature type="region of interest" description="Disordered" evidence="1">
    <location>
        <begin position="89"/>
        <end position="157"/>
    </location>
</feature>
<dbReference type="Gene3D" id="1.10.720.30">
    <property type="entry name" value="SAP domain"/>
    <property type="match status" value="1"/>
</dbReference>
<dbReference type="SMART" id="SM00513">
    <property type="entry name" value="SAP"/>
    <property type="match status" value="1"/>
</dbReference>
<gene>
    <name evidence="4" type="ORF">AB1Y20_012920</name>
</gene>
<reference evidence="4 5" key="1">
    <citation type="journal article" date="2024" name="Science">
        <title>Giant polyketide synthase enzymes in the biosynthesis of giant marine polyether toxins.</title>
        <authorList>
            <person name="Fallon T.R."/>
            <person name="Shende V.V."/>
            <person name="Wierzbicki I.H."/>
            <person name="Pendleton A.L."/>
            <person name="Watervoot N.F."/>
            <person name="Auber R.P."/>
            <person name="Gonzalez D.J."/>
            <person name="Wisecaver J.H."/>
            <person name="Moore B.S."/>
        </authorList>
    </citation>
    <scope>NUCLEOTIDE SEQUENCE [LARGE SCALE GENOMIC DNA]</scope>
    <source>
        <strain evidence="4 5">12B1</strain>
    </source>
</reference>
<dbReference type="InterPro" id="IPR047140">
    <property type="entry name" value="LabA"/>
</dbReference>
<dbReference type="PROSITE" id="PS50800">
    <property type="entry name" value="SAP"/>
    <property type="match status" value="1"/>
</dbReference>
<dbReference type="EMBL" id="JBGBPQ010000023">
    <property type="protein sequence ID" value="KAL1500252.1"/>
    <property type="molecule type" value="Genomic_DNA"/>
</dbReference>
<evidence type="ECO:0000256" key="2">
    <source>
        <dbReference type="SAM" id="SignalP"/>
    </source>
</evidence>
<keyword evidence="2" id="KW-0732">Signal</keyword>
<dbReference type="Pfam" id="PF02037">
    <property type="entry name" value="SAP"/>
    <property type="match status" value="1"/>
</dbReference>
<dbReference type="PANTHER" id="PTHR35458:SF8">
    <property type="entry name" value="SLR0650 PROTEIN"/>
    <property type="match status" value="1"/>
</dbReference>
<organism evidence="4 5">
    <name type="scientific">Prymnesium parvum</name>
    <name type="common">Toxic golden alga</name>
    <dbReference type="NCBI Taxonomy" id="97485"/>
    <lineage>
        <taxon>Eukaryota</taxon>
        <taxon>Haptista</taxon>
        <taxon>Haptophyta</taxon>
        <taxon>Prymnesiophyceae</taxon>
        <taxon>Prymnesiales</taxon>
        <taxon>Prymnesiaceae</taxon>
        <taxon>Prymnesium</taxon>
    </lineage>
</organism>
<sequence>MSLRLAASLALLAVPCASLGGLPAPPHRAVAPPRASPHARAPPPEDRRAARLSGAADERSSFSRLFDELLLQEDEEAEEADARELRAFAREVEEGEPSARKGRGEGGFPSSREAELPSPPFKREGGEARSAAERREASRKRTGSRARSGASLQARPLYGREAEEARPVFRPKAEGGAESAVVGGTLVTLLPTKVMVFIDGSWLYYTLFERGRRCPINHKFGFGWQETHTFDFSKLPQLISDHISDELLRVQPASQRAVEVTRVLVFSSFRDEPAAASQRRRMFRAMQALNYEVHLGSYTGGQEKCVDIALAVEMLHYATEPHAFDVAVLVSGDRDFMPALLRTRQKGKRVAVCSMLNSASYEFDDPTSHVKDFDMLWLDDHLDKLITPVHHSLLGQRPEMARWLRQVILDFLSEARGAATAAELEEHLRQVALGASSAMQYIEHEFSSLGGLIELFPADFEATRRGGEVQIAIRAEEAMEREGGREARAAEAEEQPAAQADTALRSAILTAQTLLPLQKEDRSEARSERARGHGRIEREQLIRVLESDEESEQEEGWLEAADLADLSQLSLLQLKAALRERDLPSSGPKASLMRRLAEALSDEAEQQDAGGGKE</sequence>
<dbReference type="Proteomes" id="UP001515480">
    <property type="component" value="Unassembled WGS sequence"/>
</dbReference>
<feature type="region of interest" description="Disordered" evidence="1">
    <location>
        <begin position="26"/>
        <end position="63"/>
    </location>
</feature>
<keyword evidence="5" id="KW-1185">Reference proteome</keyword>
<dbReference type="SUPFAM" id="SSF68906">
    <property type="entry name" value="SAP domain"/>
    <property type="match status" value="1"/>
</dbReference>
<name>A0AB34IM49_PRYPA</name>
<dbReference type="Gene3D" id="3.40.50.1010">
    <property type="entry name" value="5'-nuclease"/>
    <property type="match status" value="1"/>
</dbReference>
<feature type="chain" id="PRO_5044321482" description="SAP domain-containing protein" evidence="2">
    <location>
        <begin position="19"/>
        <end position="614"/>
    </location>
</feature>
<feature type="compositionally biased region" description="Basic and acidic residues" evidence="1">
    <location>
        <begin position="480"/>
        <end position="491"/>
    </location>
</feature>
<dbReference type="InterPro" id="IPR021139">
    <property type="entry name" value="NYN"/>
</dbReference>
<feature type="compositionally biased region" description="Low complexity" evidence="1">
    <location>
        <begin position="27"/>
        <end position="39"/>
    </location>
</feature>
<proteinExistence type="predicted"/>
<evidence type="ECO:0000313" key="4">
    <source>
        <dbReference type="EMBL" id="KAL1500252.1"/>
    </source>
</evidence>
<dbReference type="InterPro" id="IPR036361">
    <property type="entry name" value="SAP_dom_sf"/>
</dbReference>
<dbReference type="AlphaFoldDB" id="A0AB34IM49"/>
<feature type="compositionally biased region" description="Basic and acidic residues" evidence="1">
    <location>
        <begin position="89"/>
        <end position="104"/>
    </location>
</feature>
<evidence type="ECO:0000256" key="1">
    <source>
        <dbReference type="SAM" id="MobiDB-lite"/>
    </source>
</evidence>
<evidence type="ECO:0000259" key="3">
    <source>
        <dbReference type="PROSITE" id="PS50800"/>
    </source>
</evidence>
<accession>A0AB34IM49</accession>
<dbReference type="InterPro" id="IPR003034">
    <property type="entry name" value="SAP_dom"/>
</dbReference>
<protein>
    <recommendedName>
        <fullName evidence="3">SAP domain-containing protein</fullName>
    </recommendedName>
</protein>
<feature type="region of interest" description="Disordered" evidence="1">
    <location>
        <begin position="480"/>
        <end position="499"/>
    </location>
</feature>
<feature type="domain" description="SAP" evidence="3">
    <location>
        <begin position="566"/>
        <end position="600"/>
    </location>
</feature>
<feature type="compositionally biased region" description="Basic and acidic residues" evidence="1">
    <location>
        <begin position="121"/>
        <end position="136"/>
    </location>
</feature>